<dbReference type="Gene3D" id="1.10.10.60">
    <property type="entry name" value="Homeodomain-like"/>
    <property type="match status" value="2"/>
</dbReference>
<dbReference type="InterPro" id="IPR009057">
    <property type="entry name" value="Homeodomain-like_sf"/>
</dbReference>
<evidence type="ECO:0000256" key="4">
    <source>
        <dbReference type="PROSITE-ProRule" id="PRU00169"/>
    </source>
</evidence>
<keyword evidence="2" id="KW-0238">DNA-binding</keyword>
<dbReference type="PANTHER" id="PTHR43280:SF2">
    <property type="entry name" value="HTH-TYPE TRANSCRIPTIONAL REGULATOR EXSA"/>
    <property type="match status" value="1"/>
</dbReference>
<evidence type="ECO:0000256" key="5">
    <source>
        <dbReference type="SAM" id="MobiDB-lite"/>
    </source>
</evidence>
<dbReference type="SMART" id="SM00342">
    <property type="entry name" value="HTH_ARAC"/>
    <property type="match status" value="1"/>
</dbReference>
<dbReference type="AlphaFoldDB" id="A0A841T437"/>
<reference evidence="8 9" key="1">
    <citation type="submission" date="2020-08" db="EMBL/GenBank/DDBJ databases">
        <title>Cohnella phylogeny.</title>
        <authorList>
            <person name="Dunlap C."/>
        </authorList>
    </citation>
    <scope>NUCLEOTIDE SEQUENCE [LARGE SCALE GENOMIC DNA]</scope>
    <source>
        <strain evidence="8 9">DSM 25241</strain>
    </source>
</reference>
<dbReference type="PROSITE" id="PS01124">
    <property type="entry name" value="HTH_ARAC_FAMILY_2"/>
    <property type="match status" value="1"/>
</dbReference>
<gene>
    <name evidence="8" type="ORF">H7B67_23580</name>
</gene>
<dbReference type="PROSITE" id="PS50110">
    <property type="entry name" value="RESPONSE_REGULATORY"/>
    <property type="match status" value="1"/>
</dbReference>
<proteinExistence type="predicted"/>
<feature type="modified residue" description="4-aspartylphosphate" evidence="4">
    <location>
        <position position="55"/>
    </location>
</feature>
<feature type="domain" description="Response regulatory" evidence="7">
    <location>
        <begin position="3"/>
        <end position="120"/>
    </location>
</feature>
<dbReference type="GO" id="GO:0043565">
    <property type="term" value="F:sequence-specific DNA binding"/>
    <property type="evidence" value="ECO:0007669"/>
    <property type="project" value="InterPro"/>
</dbReference>
<feature type="region of interest" description="Disordered" evidence="5">
    <location>
        <begin position="128"/>
        <end position="159"/>
    </location>
</feature>
<dbReference type="InterPro" id="IPR001789">
    <property type="entry name" value="Sig_transdc_resp-reg_receiver"/>
</dbReference>
<dbReference type="SUPFAM" id="SSF46689">
    <property type="entry name" value="Homeodomain-like"/>
    <property type="match status" value="2"/>
</dbReference>
<dbReference type="Gene3D" id="3.40.50.2300">
    <property type="match status" value="1"/>
</dbReference>
<keyword evidence="3" id="KW-0804">Transcription</keyword>
<name>A0A841T437_9BACL</name>
<evidence type="ECO:0000256" key="2">
    <source>
        <dbReference type="ARBA" id="ARBA00023125"/>
    </source>
</evidence>
<feature type="domain" description="HTH araC/xylS-type" evidence="6">
    <location>
        <begin position="449"/>
        <end position="547"/>
    </location>
</feature>
<evidence type="ECO:0000256" key="1">
    <source>
        <dbReference type="ARBA" id="ARBA00023015"/>
    </source>
</evidence>
<dbReference type="CDD" id="cd17536">
    <property type="entry name" value="REC_YesN-like"/>
    <property type="match status" value="1"/>
</dbReference>
<organism evidence="8 9">
    <name type="scientific">Cohnella thailandensis</name>
    <dbReference type="NCBI Taxonomy" id="557557"/>
    <lineage>
        <taxon>Bacteria</taxon>
        <taxon>Bacillati</taxon>
        <taxon>Bacillota</taxon>
        <taxon>Bacilli</taxon>
        <taxon>Bacillales</taxon>
        <taxon>Paenibacillaceae</taxon>
        <taxon>Cohnella</taxon>
    </lineage>
</organism>
<dbReference type="Pfam" id="PF00072">
    <property type="entry name" value="Response_reg"/>
    <property type="match status" value="1"/>
</dbReference>
<dbReference type="RefSeq" id="WP_185122335.1">
    <property type="nucleotide sequence ID" value="NZ_JACJVQ010000020.1"/>
</dbReference>
<comment type="caution">
    <text evidence="8">The sequence shown here is derived from an EMBL/GenBank/DDBJ whole genome shotgun (WGS) entry which is preliminary data.</text>
</comment>
<feature type="compositionally biased region" description="Basic and acidic residues" evidence="5">
    <location>
        <begin position="147"/>
        <end position="157"/>
    </location>
</feature>
<evidence type="ECO:0000313" key="8">
    <source>
        <dbReference type="EMBL" id="MBB6637118.1"/>
    </source>
</evidence>
<evidence type="ECO:0000259" key="7">
    <source>
        <dbReference type="PROSITE" id="PS50110"/>
    </source>
</evidence>
<keyword evidence="1" id="KW-0805">Transcription regulation</keyword>
<dbReference type="SUPFAM" id="SSF52172">
    <property type="entry name" value="CheY-like"/>
    <property type="match status" value="1"/>
</dbReference>
<dbReference type="InterPro" id="IPR011006">
    <property type="entry name" value="CheY-like_superfamily"/>
</dbReference>
<dbReference type="GO" id="GO:0000160">
    <property type="term" value="P:phosphorelay signal transduction system"/>
    <property type="evidence" value="ECO:0007669"/>
    <property type="project" value="InterPro"/>
</dbReference>
<keyword evidence="4" id="KW-0597">Phosphoprotein</keyword>
<evidence type="ECO:0000259" key="6">
    <source>
        <dbReference type="PROSITE" id="PS01124"/>
    </source>
</evidence>
<protein>
    <submittedName>
        <fullName evidence="8">Response regulator</fullName>
    </submittedName>
</protein>
<dbReference type="SMART" id="SM00448">
    <property type="entry name" value="REC"/>
    <property type="match status" value="1"/>
</dbReference>
<dbReference type="Proteomes" id="UP000535838">
    <property type="component" value="Unassembled WGS sequence"/>
</dbReference>
<evidence type="ECO:0000313" key="9">
    <source>
        <dbReference type="Proteomes" id="UP000535838"/>
    </source>
</evidence>
<keyword evidence="9" id="KW-1185">Reference proteome</keyword>
<dbReference type="Pfam" id="PF12833">
    <property type="entry name" value="HTH_18"/>
    <property type="match status" value="1"/>
</dbReference>
<sequence>MYKVVIVDDEMIVRHAVRSLIRWEGSRFEYAGSAANGVAALELVNRLGADIVITDMKMNEMDGLELIKQLQSGGFAGEVLVLSNYNDFDLVREALKRGAHDYMLKLTLKSEQFMQVLEEMASKLDEKRAYAPNGRARTQAEAPDGSGGRREAREAAGTRDLMADPDWTARMNRILQQMESSGEHPDPSEEEELAAYFAARAGACCYPFYYYLQENDKAECSAVNHRETLLKLADGLFPGHRDLFVVTASPRRFLLVVACPSRSIEPEEAARRMIRLSKMYYNLDANVIYGEPATGGEKLLEQLRLCRQADQLRFYSSRQEGFCSNEVTVADGHEGFREAETKLRDTLRRTSGFAIELWMESALLLVEAAAKFSIRPYVLKRAIAGGIWGVANAPILGEGLTWNEKPWIERAEAAESDSQLMLLIRELSEEVMGLLEKTAALPATREEVRQAISYLEKHFAERIFISEVASHVGLSEPYLCQVFKAETGTSILTRLNEIRMARAYELLASGKYLIKQAAIEVGIPDPFYFNRLFKKRFGIAPKNVKKRQEKMDDFKMP</sequence>
<dbReference type="InterPro" id="IPR018060">
    <property type="entry name" value="HTH_AraC"/>
</dbReference>
<accession>A0A841T437</accession>
<dbReference type="GO" id="GO:0003700">
    <property type="term" value="F:DNA-binding transcription factor activity"/>
    <property type="evidence" value="ECO:0007669"/>
    <property type="project" value="InterPro"/>
</dbReference>
<dbReference type="PANTHER" id="PTHR43280">
    <property type="entry name" value="ARAC-FAMILY TRANSCRIPTIONAL REGULATOR"/>
    <property type="match status" value="1"/>
</dbReference>
<dbReference type="EMBL" id="JACJVQ010000020">
    <property type="protein sequence ID" value="MBB6637118.1"/>
    <property type="molecule type" value="Genomic_DNA"/>
</dbReference>
<evidence type="ECO:0000256" key="3">
    <source>
        <dbReference type="ARBA" id="ARBA00023163"/>
    </source>
</evidence>